<dbReference type="GO" id="GO:0016614">
    <property type="term" value="F:oxidoreductase activity, acting on CH-OH group of donors"/>
    <property type="evidence" value="ECO:0007669"/>
    <property type="project" value="InterPro"/>
</dbReference>
<keyword evidence="4 5" id="KW-0274">FAD</keyword>
<reference evidence="7" key="1">
    <citation type="submission" date="2022-03" db="EMBL/GenBank/DDBJ databases">
        <authorList>
            <person name="Tunstrom K."/>
        </authorList>
    </citation>
    <scope>NUCLEOTIDE SEQUENCE</scope>
</reference>
<dbReference type="Gene3D" id="3.50.50.60">
    <property type="entry name" value="FAD/NAD(P)-binding domain"/>
    <property type="match status" value="1"/>
</dbReference>
<protein>
    <recommendedName>
        <fullName evidence="6">Glucose-methanol-choline oxidoreductase N-terminal domain-containing protein</fullName>
    </recommendedName>
</protein>
<comment type="similarity">
    <text evidence="2">Belongs to the GMC oxidoreductase family.</text>
</comment>
<keyword evidence="8" id="KW-1185">Reference proteome</keyword>
<evidence type="ECO:0000313" key="8">
    <source>
        <dbReference type="Proteomes" id="UP001153954"/>
    </source>
</evidence>
<evidence type="ECO:0000313" key="7">
    <source>
        <dbReference type="EMBL" id="CAH2106574.1"/>
    </source>
</evidence>
<keyword evidence="3" id="KW-0285">Flavoprotein</keyword>
<feature type="domain" description="Glucose-methanol-choline oxidoreductase N-terminal" evidence="6">
    <location>
        <begin position="311"/>
        <end position="325"/>
    </location>
</feature>
<dbReference type="SUPFAM" id="SSF51905">
    <property type="entry name" value="FAD/NAD(P)-binding domain"/>
    <property type="match status" value="1"/>
</dbReference>
<accession>A0AAU9V507</accession>
<organism evidence="7 8">
    <name type="scientific">Euphydryas editha</name>
    <name type="common">Edith's checkerspot</name>
    <dbReference type="NCBI Taxonomy" id="104508"/>
    <lineage>
        <taxon>Eukaryota</taxon>
        <taxon>Metazoa</taxon>
        <taxon>Ecdysozoa</taxon>
        <taxon>Arthropoda</taxon>
        <taxon>Hexapoda</taxon>
        <taxon>Insecta</taxon>
        <taxon>Pterygota</taxon>
        <taxon>Neoptera</taxon>
        <taxon>Endopterygota</taxon>
        <taxon>Lepidoptera</taxon>
        <taxon>Glossata</taxon>
        <taxon>Ditrysia</taxon>
        <taxon>Papilionoidea</taxon>
        <taxon>Nymphalidae</taxon>
        <taxon>Nymphalinae</taxon>
        <taxon>Euphydryas</taxon>
    </lineage>
</organism>
<dbReference type="InterPro" id="IPR036188">
    <property type="entry name" value="FAD/NAD-bd_sf"/>
</dbReference>
<dbReference type="PANTHER" id="PTHR11552">
    <property type="entry name" value="GLUCOSE-METHANOL-CHOLINE GMC OXIDOREDUCTASE"/>
    <property type="match status" value="1"/>
</dbReference>
<dbReference type="InterPro" id="IPR007867">
    <property type="entry name" value="GMC_OxRtase_C"/>
</dbReference>
<dbReference type="Proteomes" id="UP001153954">
    <property type="component" value="Unassembled WGS sequence"/>
</dbReference>
<dbReference type="EMBL" id="CAKOGL010000029">
    <property type="protein sequence ID" value="CAH2106574.1"/>
    <property type="molecule type" value="Genomic_DNA"/>
</dbReference>
<dbReference type="PROSITE" id="PS00624">
    <property type="entry name" value="GMC_OXRED_2"/>
    <property type="match status" value="1"/>
</dbReference>
<evidence type="ECO:0000256" key="4">
    <source>
        <dbReference type="ARBA" id="ARBA00022827"/>
    </source>
</evidence>
<evidence type="ECO:0000256" key="1">
    <source>
        <dbReference type="ARBA" id="ARBA00001974"/>
    </source>
</evidence>
<evidence type="ECO:0000256" key="5">
    <source>
        <dbReference type="PIRSR" id="PIRSR000137-2"/>
    </source>
</evidence>
<proteinExistence type="inferred from homology"/>
<dbReference type="Gene3D" id="3.30.560.10">
    <property type="entry name" value="Glucose Oxidase, domain 3"/>
    <property type="match status" value="1"/>
</dbReference>
<feature type="binding site" evidence="5">
    <location>
        <position position="275"/>
    </location>
    <ligand>
        <name>FAD</name>
        <dbReference type="ChEBI" id="CHEBI:57692"/>
    </ligand>
</feature>
<comment type="cofactor">
    <cofactor evidence="1 5">
        <name>FAD</name>
        <dbReference type="ChEBI" id="CHEBI:57692"/>
    </cofactor>
</comment>
<dbReference type="PIRSF" id="PIRSF000137">
    <property type="entry name" value="Alcohol_oxidase"/>
    <property type="match status" value="1"/>
</dbReference>
<dbReference type="GO" id="GO:0050660">
    <property type="term" value="F:flavin adenine dinucleotide binding"/>
    <property type="evidence" value="ECO:0007669"/>
    <property type="project" value="InterPro"/>
</dbReference>
<dbReference type="AlphaFoldDB" id="A0AAU9V507"/>
<dbReference type="PANTHER" id="PTHR11552:SF147">
    <property type="entry name" value="CHOLINE DEHYDROGENASE, MITOCHONDRIAL"/>
    <property type="match status" value="1"/>
</dbReference>
<comment type="caution">
    <text evidence="7">The sequence shown here is derived from an EMBL/GenBank/DDBJ whole genome shotgun (WGS) entry which is preliminary data.</text>
</comment>
<dbReference type="Pfam" id="PF05199">
    <property type="entry name" value="GMC_oxred_C"/>
    <property type="match status" value="1"/>
</dbReference>
<dbReference type="SUPFAM" id="SSF54373">
    <property type="entry name" value="FAD-linked reductases, C-terminal domain"/>
    <property type="match status" value="1"/>
</dbReference>
<sequence length="612" mass="69161">MLSNSSNACITTSGAAPQLFASAIKFLAATQCFLPQNPHPYIGDFETYDFIIVGGGSAGSVVANRLSEISDWKILLLEAGPEPPLESDIPYMAESLINTSYDWKYVAQNDGVTHQGIKNGIFSWPRAKMLGGCSSINAMFYVRGRDSDFRAWEDAGNPSWTPNNVNHYFRKAESFQNIKLLENSEINDKYGHEGPQVINRFNSTYREITEKVLDSWDYMGFKRVPDINVMEFKGLGLSGIFSVTAANGRRFSTYRSYIDPVKNRKNLNIITDAFVTKVLINDDNQAYGIKADILGEKKTFYANKEIIISAGTINTPQLLMLSGIGPKEHLISKNISCLIDLPSVGKNLHDHNRIPVVIYGDEPGDENEAEKSFEVIKYMYNKTGLLAQNSFSDVTAFFSRNPNMEFPEFQSHLLIRRKKSQSVDNFFSLYRDDIMDSFTEFINNKAMYVLLFDLLHPFSRGTIYLKSSNPYDHPIINANYFGDNRDLEASVDGIKMLTKIVETPYFRSINAFLHKLRIPECNQYEFESDLYWKCFIINTSYTVYHPVGTSKMGPNSKDSVVNNFLKVHGVKRLRVIDASIMPSITSGNTNAPTIMIGEMGSDMIKTEYLNRN</sequence>
<dbReference type="InterPro" id="IPR012132">
    <property type="entry name" value="GMC_OxRdtase"/>
</dbReference>
<dbReference type="InterPro" id="IPR000172">
    <property type="entry name" value="GMC_OxRdtase_N"/>
</dbReference>
<evidence type="ECO:0000256" key="3">
    <source>
        <dbReference type="ARBA" id="ARBA00022630"/>
    </source>
</evidence>
<evidence type="ECO:0000256" key="2">
    <source>
        <dbReference type="ARBA" id="ARBA00010790"/>
    </source>
</evidence>
<evidence type="ECO:0000259" key="6">
    <source>
        <dbReference type="PROSITE" id="PS00624"/>
    </source>
</evidence>
<gene>
    <name evidence="7" type="ORF">EEDITHA_LOCUS20691</name>
</gene>
<name>A0AAU9V507_EUPED</name>
<dbReference type="Pfam" id="PF00732">
    <property type="entry name" value="GMC_oxred_N"/>
    <property type="match status" value="1"/>
</dbReference>